<dbReference type="Proteomes" id="UP000650081">
    <property type="component" value="Unassembled WGS sequence"/>
</dbReference>
<comment type="caution">
    <text evidence="2">The sequence shown here is derived from an EMBL/GenBank/DDBJ whole genome shotgun (WGS) entry which is preliminary data.</text>
</comment>
<evidence type="ECO:0000256" key="1">
    <source>
        <dbReference type="SAM" id="Phobius"/>
    </source>
</evidence>
<keyword evidence="1" id="KW-0812">Transmembrane</keyword>
<keyword evidence="3" id="KW-1185">Reference proteome</keyword>
<name>A0A923TA09_9BACT</name>
<gene>
    <name evidence="2" type="ORF">H9S92_18155</name>
</gene>
<accession>A0A923TA09</accession>
<keyword evidence="1" id="KW-0472">Membrane</keyword>
<feature type="transmembrane region" description="Helical" evidence="1">
    <location>
        <begin position="6"/>
        <end position="27"/>
    </location>
</feature>
<dbReference type="RefSeq" id="WP_187468119.1">
    <property type="nucleotide sequence ID" value="NZ_JACSIT010000149.1"/>
</dbReference>
<dbReference type="AlphaFoldDB" id="A0A923TA09"/>
<protein>
    <submittedName>
        <fullName evidence="2">Uncharacterized protein</fullName>
    </submittedName>
</protein>
<organism evidence="2 3">
    <name type="scientific">Neolewinella lacunae</name>
    <dbReference type="NCBI Taxonomy" id="1517758"/>
    <lineage>
        <taxon>Bacteria</taxon>
        <taxon>Pseudomonadati</taxon>
        <taxon>Bacteroidota</taxon>
        <taxon>Saprospiria</taxon>
        <taxon>Saprospirales</taxon>
        <taxon>Lewinellaceae</taxon>
        <taxon>Neolewinella</taxon>
    </lineage>
</organism>
<keyword evidence="1" id="KW-1133">Transmembrane helix</keyword>
<evidence type="ECO:0000313" key="3">
    <source>
        <dbReference type="Proteomes" id="UP000650081"/>
    </source>
</evidence>
<reference evidence="2" key="1">
    <citation type="submission" date="2020-08" db="EMBL/GenBank/DDBJ databases">
        <title>Lewinella bacteria from marine environments.</title>
        <authorList>
            <person name="Zhong Y."/>
        </authorList>
    </citation>
    <scope>NUCLEOTIDE SEQUENCE</scope>
    <source>
        <strain evidence="2">KCTC 42187</strain>
    </source>
</reference>
<sequence>MDDAVILAIAITVTSLLLAMIPLLINFQKKQNSTTQRDISDRDLLRLIHREPDQLVSPHLLSEKTGITLNQARNRLNALFMYGILNRSQNSKGRYFFGFREELREGPQLVLSPDPFLTVEDLLQIFSAHDNRVSAQELIMATGLPLEIIKREMKYFEQEGIVQKLSRMNGTGTMQNRFFVLQEPYRSDPDKFRQRAGVMDLEMRELLRGDNLIV</sequence>
<proteinExistence type="predicted"/>
<dbReference type="EMBL" id="JACSIT010000149">
    <property type="protein sequence ID" value="MBC6996099.1"/>
    <property type="molecule type" value="Genomic_DNA"/>
</dbReference>
<evidence type="ECO:0000313" key="2">
    <source>
        <dbReference type="EMBL" id="MBC6996099.1"/>
    </source>
</evidence>